<dbReference type="InterPro" id="IPR057087">
    <property type="entry name" value="Gp12-like"/>
</dbReference>
<evidence type="ECO:0000313" key="3">
    <source>
        <dbReference type="Proteomes" id="UP001240164"/>
    </source>
</evidence>
<dbReference type="RefSeq" id="WP_307010872.1">
    <property type="nucleotide sequence ID" value="NZ_JAUSQP010000001.1"/>
</dbReference>
<comment type="caution">
    <text evidence="2">The sequence shown here is derived from an EMBL/GenBank/DDBJ whole genome shotgun (WGS) entry which is preliminary data.</text>
</comment>
<protein>
    <recommendedName>
        <fullName evidence="1">Phage neck terminator protein gp12-like domain-containing protein</fullName>
    </recommendedName>
</protein>
<sequence>MGDSASGGYITPSSGSAYDQELEDIFQAFIVGITSLSGDMVRPRFQTEPPAFPAVGEDWCAFAVKSIIPDDGPYFDQKDESMDSIRHEELTLFLSFYGDHGQSIANILKDGLAIPQNIAQLKAQKIKFIKVGEIITAPDFLNNQYVHRYDLTAVFKRKTLRTFAVKSFVDAGTIKFTRSNT</sequence>
<gene>
    <name evidence="2" type="ORF">J2771_001484</name>
</gene>
<name>A0ABD5ALB7_ACICA</name>
<reference evidence="2 3" key="1">
    <citation type="submission" date="2023-07" db="EMBL/GenBank/DDBJ databases">
        <title>Sorghum-associated microbial communities from plants grown in Nebraska, USA.</title>
        <authorList>
            <person name="Schachtman D."/>
        </authorList>
    </citation>
    <scope>NUCLEOTIDE SEQUENCE [LARGE SCALE GENOMIC DNA]</scope>
    <source>
        <strain evidence="2 3">CC146</strain>
    </source>
</reference>
<evidence type="ECO:0000259" key="1">
    <source>
        <dbReference type="Pfam" id="PF23961"/>
    </source>
</evidence>
<dbReference type="AlphaFoldDB" id="A0ABD5ALB7"/>
<proteinExistence type="predicted"/>
<feature type="domain" description="Phage neck terminator protein gp12-like" evidence="1">
    <location>
        <begin position="20"/>
        <end position="173"/>
    </location>
</feature>
<evidence type="ECO:0000313" key="2">
    <source>
        <dbReference type="EMBL" id="MDP9803230.1"/>
    </source>
</evidence>
<dbReference type="Pfam" id="PF23961">
    <property type="entry name" value="Phage_tail_terminator_9"/>
    <property type="match status" value="1"/>
</dbReference>
<organism evidence="2 3">
    <name type="scientific">Acinetobacter calcoaceticus</name>
    <dbReference type="NCBI Taxonomy" id="471"/>
    <lineage>
        <taxon>Bacteria</taxon>
        <taxon>Pseudomonadati</taxon>
        <taxon>Pseudomonadota</taxon>
        <taxon>Gammaproteobacteria</taxon>
        <taxon>Moraxellales</taxon>
        <taxon>Moraxellaceae</taxon>
        <taxon>Acinetobacter</taxon>
        <taxon>Acinetobacter calcoaceticus/baumannii complex</taxon>
    </lineage>
</organism>
<accession>A0ABD5ALB7</accession>
<dbReference type="Proteomes" id="UP001240164">
    <property type="component" value="Unassembled WGS sequence"/>
</dbReference>
<dbReference type="EMBL" id="JAUSQP010000001">
    <property type="protein sequence ID" value="MDP9803230.1"/>
    <property type="molecule type" value="Genomic_DNA"/>
</dbReference>